<reference evidence="2 3" key="1">
    <citation type="submission" date="2021-02" db="EMBL/GenBank/DDBJ databases">
        <title>Genome assembly of Pseudopithomyces chartarum.</title>
        <authorList>
            <person name="Jauregui R."/>
            <person name="Singh J."/>
            <person name="Voisey C."/>
        </authorList>
    </citation>
    <scope>NUCLEOTIDE SEQUENCE [LARGE SCALE GENOMIC DNA]</scope>
    <source>
        <strain evidence="2 3">AGR01</strain>
    </source>
</reference>
<accession>A0AAN6M0G8</accession>
<dbReference type="SUPFAM" id="SSF48264">
    <property type="entry name" value="Cytochrome P450"/>
    <property type="match status" value="1"/>
</dbReference>
<name>A0AAN6M0G8_9PLEO</name>
<feature type="binding site" description="axial binding residue" evidence="1">
    <location>
        <position position="482"/>
    </location>
    <ligand>
        <name>heme</name>
        <dbReference type="ChEBI" id="CHEBI:30413"/>
    </ligand>
    <ligandPart>
        <name>Fe</name>
        <dbReference type="ChEBI" id="CHEBI:18248"/>
    </ligandPart>
</feature>
<dbReference type="GO" id="GO:0016705">
    <property type="term" value="F:oxidoreductase activity, acting on paired donors, with incorporation or reduction of molecular oxygen"/>
    <property type="evidence" value="ECO:0007669"/>
    <property type="project" value="InterPro"/>
</dbReference>
<evidence type="ECO:0008006" key="4">
    <source>
        <dbReference type="Google" id="ProtNLM"/>
    </source>
</evidence>
<dbReference type="PANTHER" id="PTHR24305">
    <property type="entry name" value="CYTOCHROME P450"/>
    <property type="match status" value="1"/>
</dbReference>
<dbReference type="CDD" id="cd11070">
    <property type="entry name" value="CYP56-like"/>
    <property type="match status" value="1"/>
</dbReference>
<dbReference type="PRINTS" id="PR00385">
    <property type="entry name" value="P450"/>
</dbReference>
<dbReference type="InterPro" id="IPR036396">
    <property type="entry name" value="Cyt_P450_sf"/>
</dbReference>
<gene>
    <name evidence="2" type="ORF">GRF29_28g302669</name>
</gene>
<keyword evidence="1" id="KW-0479">Metal-binding</keyword>
<keyword evidence="1" id="KW-0349">Heme</keyword>
<evidence type="ECO:0000256" key="1">
    <source>
        <dbReference type="PIRSR" id="PIRSR602401-1"/>
    </source>
</evidence>
<comment type="cofactor">
    <cofactor evidence="1">
        <name>heme</name>
        <dbReference type="ChEBI" id="CHEBI:30413"/>
    </cofactor>
</comment>
<dbReference type="GO" id="GO:0005506">
    <property type="term" value="F:iron ion binding"/>
    <property type="evidence" value="ECO:0007669"/>
    <property type="project" value="InterPro"/>
</dbReference>
<dbReference type="Pfam" id="PF00067">
    <property type="entry name" value="p450"/>
    <property type="match status" value="1"/>
</dbReference>
<dbReference type="Gene3D" id="1.10.630.10">
    <property type="entry name" value="Cytochrome P450"/>
    <property type="match status" value="1"/>
</dbReference>
<proteinExistence type="predicted"/>
<dbReference type="PRINTS" id="PR00463">
    <property type="entry name" value="EP450I"/>
</dbReference>
<keyword evidence="1" id="KW-0408">Iron</keyword>
<dbReference type="InterPro" id="IPR002401">
    <property type="entry name" value="Cyt_P450_E_grp-I"/>
</dbReference>
<comment type="caution">
    <text evidence="2">The sequence shown here is derived from an EMBL/GenBank/DDBJ whole genome shotgun (WGS) entry which is preliminary data.</text>
</comment>
<protein>
    <recommendedName>
        <fullName evidence="4">Cytochrome P450</fullName>
    </recommendedName>
</protein>
<dbReference type="Proteomes" id="UP001280581">
    <property type="component" value="Unassembled WGS sequence"/>
</dbReference>
<organism evidence="2 3">
    <name type="scientific">Pseudopithomyces chartarum</name>
    <dbReference type="NCBI Taxonomy" id="1892770"/>
    <lineage>
        <taxon>Eukaryota</taxon>
        <taxon>Fungi</taxon>
        <taxon>Dikarya</taxon>
        <taxon>Ascomycota</taxon>
        <taxon>Pezizomycotina</taxon>
        <taxon>Dothideomycetes</taxon>
        <taxon>Pleosporomycetidae</taxon>
        <taxon>Pleosporales</taxon>
        <taxon>Massarineae</taxon>
        <taxon>Didymosphaeriaceae</taxon>
        <taxon>Pseudopithomyces</taxon>
    </lineage>
</organism>
<dbReference type="GO" id="GO:0004497">
    <property type="term" value="F:monooxygenase activity"/>
    <property type="evidence" value="ECO:0007669"/>
    <property type="project" value="InterPro"/>
</dbReference>
<dbReference type="PANTHER" id="PTHR24305:SF223">
    <property type="entry name" value="CYTOCHROME P450-DIT2"/>
    <property type="match status" value="1"/>
</dbReference>
<dbReference type="InterPro" id="IPR001128">
    <property type="entry name" value="Cyt_P450"/>
</dbReference>
<dbReference type="AlphaFoldDB" id="A0AAN6M0G8"/>
<dbReference type="InterPro" id="IPR050121">
    <property type="entry name" value="Cytochrome_P450_monoxygenase"/>
</dbReference>
<dbReference type="EMBL" id="WVTA01000004">
    <property type="protein sequence ID" value="KAK3213573.1"/>
    <property type="molecule type" value="Genomic_DNA"/>
</dbReference>
<evidence type="ECO:0000313" key="3">
    <source>
        <dbReference type="Proteomes" id="UP001280581"/>
    </source>
</evidence>
<keyword evidence="3" id="KW-1185">Reference proteome</keyword>
<sequence>MVVHLIFLPAMFWLLHRAYKLFTNYRAARSFGIPIVVLPVSFEEIWWMPLRPLFSWVQQLPFGLGDWYIYTNMGWPTEDRARTSNRLGENFVLCSPASNIVATCYPPAVQTIFGDHKNWPQPPSQAGLFAFYGQNVSSTNGVEWQRHRKITSSAFNENSFREVWNETTIRAKNLNFEGESERSLGRIRSTFDVLAMQVLANVGFGQEMPLTTVPPGHRQSLMESLGFILQHILLTAVFNSLKAPDYLLPDTLRKLKISVAELRLYMEESVLRYMQASKEQSENSQKTSLLGAMVKANESEKQQLHKSTGRPSYLTESELYGNLFVFNLAGYETTASSLTFALSYLAAYPETQDWVFEELEEYYNHRSDDASYDLVYSKLVRCLAIMYETLRLASPAPMLVRSPTTPMELPITTASGTRSVVIKPGTTVGGHFYGGHLSSRWGTDAEVFNPQRFVSTSQSGEEALVVPEGPMYSPWIFGTRVCPGKKFSQVEFVALVAQILSEWKIEVVIDGQSDLIAKEKLLKVLDDKYFNVSTHLRRPEAARVKFVKRGIK</sequence>
<evidence type="ECO:0000313" key="2">
    <source>
        <dbReference type="EMBL" id="KAK3213573.1"/>
    </source>
</evidence>
<dbReference type="GO" id="GO:0020037">
    <property type="term" value="F:heme binding"/>
    <property type="evidence" value="ECO:0007669"/>
    <property type="project" value="InterPro"/>
</dbReference>